<feature type="region of interest" description="Disordered" evidence="1">
    <location>
        <begin position="1"/>
        <end position="46"/>
    </location>
</feature>
<evidence type="ECO:0000313" key="2">
    <source>
        <dbReference type="EMBL" id="VVD31186.1"/>
    </source>
</evidence>
<dbReference type="EMBL" id="LR699556">
    <property type="protein sequence ID" value="VVD31186.1"/>
    <property type="molecule type" value="Genomic_DNA"/>
</dbReference>
<keyword evidence="2" id="KW-0614">Plasmid</keyword>
<dbReference type="Proteomes" id="UP000325811">
    <property type="component" value="Plasmid pII"/>
</dbReference>
<geneLocation type="plasmid" evidence="2 3">
    <name>pII</name>
</geneLocation>
<sequence length="68" mass="7205">MPTRTCATGNGRVRSFGDNVPALRANHSGDREGIDTASSRAVSGPGKFRMHNVSELLQTSLASRSQSC</sequence>
<reference evidence="2 3" key="1">
    <citation type="submission" date="2019-08" db="EMBL/GenBank/DDBJ databases">
        <authorList>
            <person name="Herpell B J."/>
        </authorList>
    </citation>
    <scope>NUCLEOTIDE SEQUENCE [LARGE SCALE GENOMIC DNA]</scope>
    <source>
        <strain evidence="3">Msb3</strain>
        <plasmid evidence="2 3">pII</plasmid>
    </source>
</reference>
<organism evidence="2 3">
    <name type="scientific">Paraburkholderia dioscoreae</name>
    <dbReference type="NCBI Taxonomy" id="2604047"/>
    <lineage>
        <taxon>Bacteria</taxon>
        <taxon>Pseudomonadati</taxon>
        <taxon>Pseudomonadota</taxon>
        <taxon>Betaproteobacteria</taxon>
        <taxon>Burkholderiales</taxon>
        <taxon>Burkholderiaceae</taxon>
        <taxon>Paraburkholderia</taxon>
    </lineage>
</organism>
<evidence type="ECO:0000313" key="3">
    <source>
        <dbReference type="Proteomes" id="UP000325811"/>
    </source>
</evidence>
<dbReference type="KEGG" id="pdio:PDMSB3_0062.3"/>
<dbReference type="AlphaFoldDB" id="A0A5Q4ZII1"/>
<evidence type="ECO:0000256" key="1">
    <source>
        <dbReference type="SAM" id="MobiDB-lite"/>
    </source>
</evidence>
<protein>
    <submittedName>
        <fullName evidence="2">Uncharacterized protein</fullName>
    </submittedName>
</protein>
<keyword evidence="3" id="KW-1185">Reference proteome</keyword>
<name>A0A5Q4ZII1_9BURK</name>
<proteinExistence type="predicted"/>
<accession>A0A5Q4ZII1</accession>
<gene>
    <name evidence="2" type="ORF">PDMSB3_0062</name>
</gene>